<evidence type="ECO:0000313" key="4">
    <source>
        <dbReference type="EMBL" id="KUG58573.1"/>
    </source>
</evidence>
<protein>
    <recommendedName>
        <fullName evidence="3">GerMN domain-containing protein</fullName>
    </recommendedName>
</protein>
<name>A0A0W8IF74_9MICC</name>
<keyword evidence="2" id="KW-0732">Signal</keyword>
<evidence type="ECO:0000256" key="2">
    <source>
        <dbReference type="SAM" id="SignalP"/>
    </source>
</evidence>
<reference evidence="5" key="1">
    <citation type="submission" date="2015-12" db="EMBL/GenBank/DDBJ databases">
        <authorList>
            <person name="Nair G.R."/>
            <person name="Kaur G."/>
            <person name="Mayilraj S."/>
        </authorList>
    </citation>
    <scope>NUCLEOTIDE SEQUENCE [LARGE SCALE GENOMIC DNA]</scope>
    <source>
        <strain evidence="5">CD08_7</strain>
    </source>
</reference>
<organism evidence="4 5">
    <name type="scientific">Nesterenkonia jeotgali</name>
    <dbReference type="NCBI Taxonomy" id="317018"/>
    <lineage>
        <taxon>Bacteria</taxon>
        <taxon>Bacillati</taxon>
        <taxon>Actinomycetota</taxon>
        <taxon>Actinomycetes</taxon>
        <taxon>Micrococcales</taxon>
        <taxon>Micrococcaceae</taxon>
        <taxon>Nesterenkonia</taxon>
    </lineage>
</organism>
<dbReference type="PROSITE" id="PS51257">
    <property type="entry name" value="PROKAR_LIPOPROTEIN"/>
    <property type="match status" value="1"/>
</dbReference>
<proteinExistence type="predicted"/>
<dbReference type="RefSeq" id="WP_058888257.1">
    <property type="nucleotide sequence ID" value="NZ_LQBM01000003.1"/>
</dbReference>
<feature type="domain" description="GerMN" evidence="3">
    <location>
        <begin position="114"/>
        <end position="215"/>
    </location>
</feature>
<dbReference type="AlphaFoldDB" id="A0A0W8IF74"/>
<feature type="signal peptide" evidence="2">
    <location>
        <begin position="1"/>
        <end position="30"/>
    </location>
</feature>
<gene>
    <name evidence="4" type="ORF">AVL63_00355</name>
</gene>
<keyword evidence="5" id="KW-1185">Reference proteome</keyword>
<dbReference type="InterPro" id="IPR019606">
    <property type="entry name" value="GerMN"/>
</dbReference>
<dbReference type="EMBL" id="LQBM01000003">
    <property type="protein sequence ID" value="KUG58573.1"/>
    <property type="molecule type" value="Genomic_DNA"/>
</dbReference>
<evidence type="ECO:0000259" key="3">
    <source>
        <dbReference type="Pfam" id="PF10646"/>
    </source>
</evidence>
<feature type="region of interest" description="Disordered" evidence="1">
    <location>
        <begin position="27"/>
        <end position="96"/>
    </location>
</feature>
<feature type="chain" id="PRO_5006944215" description="GerMN domain-containing protein" evidence="2">
    <location>
        <begin position="31"/>
        <end position="235"/>
    </location>
</feature>
<sequence length="235" mass="24568">MTATLRPRARTRAAASCLGLALLLAGCGSSDPESGEQDAVENAIPQPEVEGDDSVRLPLAMLSPDGQTQDTSQPGGTLEDDQAPGSPVQETDGAQQTQEIEIARTEAFGCGDTVSVIRSVPMVTEDPAVAALEFLIDDQLVSHGSPAFTNPLAASEELEVDSVEVEEDTAVVALSGEPVSSGECESWQILTQIETTARMATGATSSEVTVDGQPLAQLLGLPVDREPLQIDQIER</sequence>
<feature type="compositionally biased region" description="Polar residues" evidence="1">
    <location>
        <begin position="65"/>
        <end position="75"/>
    </location>
</feature>
<dbReference type="Proteomes" id="UP000054023">
    <property type="component" value="Unassembled WGS sequence"/>
</dbReference>
<evidence type="ECO:0000313" key="5">
    <source>
        <dbReference type="Proteomes" id="UP000054023"/>
    </source>
</evidence>
<dbReference type="Pfam" id="PF10646">
    <property type="entry name" value="Germane"/>
    <property type="match status" value="1"/>
</dbReference>
<comment type="caution">
    <text evidence="4">The sequence shown here is derived from an EMBL/GenBank/DDBJ whole genome shotgun (WGS) entry which is preliminary data.</text>
</comment>
<evidence type="ECO:0000256" key="1">
    <source>
        <dbReference type="SAM" id="MobiDB-lite"/>
    </source>
</evidence>
<accession>A0A0W8IF74</accession>